<feature type="coiled-coil region" evidence="13">
    <location>
        <begin position="386"/>
        <end position="413"/>
    </location>
</feature>
<comment type="subcellular location">
    <subcellularLocation>
        <location evidence="2">Nucleus membrane</location>
        <topology evidence="2">Multi-pass membrane protein</topology>
    </subcellularLocation>
    <subcellularLocation>
        <location evidence="3">Rough endoplasmic reticulum membrane</location>
        <topology evidence="3">Multi-pass membrane protein</topology>
    </subcellularLocation>
</comment>
<evidence type="ECO:0000256" key="3">
    <source>
        <dbReference type="ARBA" id="ARBA00004269"/>
    </source>
</evidence>
<dbReference type="Proteomes" id="UP000759131">
    <property type="component" value="Unassembled WGS sequence"/>
</dbReference>
<dbReference type="GO" id="GO:0023041">
    <property type="term" value="P:neuronal signal transduction"/>
    <property type="evidence" value="ECO:0007669"/>
    <property type="project" value="InterPro"/>
</dbReference>
<evidence type="ECO:0000313" key="17">
    <source>
        <dbReference type="Proteomes" id="UP000759131"/>
    </source>
</evidence>
<feature type="compositionally biased region" description="Polar residues" evidence="14">
    <location>
        <begin position="283"/>
        <end position="296"/>
    </location>
</feature>
<keyword evidence="11" id="KW-0539">Nucleus</keyword>
<dbReference type="EMBL" id="CAJPIZ010004327">
    <property type="protein sequence ID" value="CAG2107420.1"/>
    <property type="molecule type" value="Genomic_DNA"/>
</dbReference>
<evidence type="ECO:0000256" key="15">
    <source>
        <dbReference type="SAM" id="Phobius"/>
    </source>
</evidence>
<keyword evidence="13" id="KW-0175">Coiled coil</keyword>
<feature type="coiled-coil region" evidence="13">
    <location>
        <begin position="471"/>
        <end position="519"/>
    </location>
</feature>
<keyword evidence="9 15" id="KW-0472">Membrane</keyword>
<keyword evidence="17" id="KW-1185">Reference proteome</keyword>
<evidence type="ECO:0000256" key="6">
    <source>
        <dbReference type="ARBA" id="ARBA00022692"/>
    </source>
</evidence>
<feature type="transmembrane region" description="Helical" evidence="15">
    <location>
        <begin position="31"/>
        <end position="50"/>
    </location>
</feature>
<reference evidence="16" key="1">
    <citation type="submission" date="2020-11" db="EMBL/GenBank/DDBJ databases">
        <authorList>
            <person name="Tran Van P."/>
        </authorList>
    </citation>
    <scope>NUCLEOTIDE SEQUENCE</scope>
</reference>
<dbReference type="GO" id="GO:0030867">
    <property type="term" value="C:rough endoplasmic reticulum membrane"/>
    <property type="evidence" value="ECO:0007669"/>
    <property type="project" value="UniProtKB-SubCell"/>
</dbReference>
<evidence type="ECO:0000256" key="13">
    <source>
        <dbReference type="SAM" id="Coils"/>
    </source>
</evidence>
<keyword evidence="8 15" id="KW-1133">Transmembrane helix</keyword>
<evidence type="ECO:0000256" key="1">
    <source>
        <dbReference type="ARBA" id="ARBA00003440"/>
    </source>
</evidence>
<keyword evidence="7" id="KW-0256">Endoplasmic reticulum</keyword>
<gene>
    <name evidence="16" type="ORF">OSB1V03_LOCUS7420</name>
</gene>
<evidence type="ECO:0000313" key="16">
    <source>
        <dbReference type="EMBL" id="CAD7626990.1"/>
    </source>
</evidence>
<feature type="region of interest" description="Disordered" evidence="14">
    <location>
        <begin position="283"/>
        <end position="334"/>
    </location>
</feature>
<dbReference type="Pfam" id="PF09726">
    <property type="entry name" value="Macoilin"/>
    <property type="match status" value="2"/>
</dbReference>
<feature type="compositionally biased region" description="Low complexity" evidence="14">
    <location>
        <begin position="297"/>
        <end position="332"/>
    </location>
</feature>
<evidence type="ECO:0000256" key="5">
    <source>
        <dbReference type="ARBA" id="ARBA00022553"/>
    </source>
</evidence>
<dbReference type="EMBL" id="OC858902">
    <property type="protein sequence ID" value="CAD7626990.1"/>
    <property type="molecule type" value="Genomic_DNA"/>
</dbReference>
<keyword evidence="10" id="KW-0325">Glycoprotein</keyword>
<evidence type="ECO:0000256" key="12">
    <source>
        <dbReference type="ARBA" id="ARBA00031129"/>
    </source>
</evidence>
<evidence type="ECO:0000256" key="9">
    <source>
        <dbReference type="ARBA" id="ARBA00023136"/>
    </source>
</evidence>
<protein>
    <recommendedName>
        <fullName evidence="4">Macoilin</fullName>
    </recommendedName>
    <alternativeName>
        <fullName evidence="12">Transmembrane protein 57</fullName>
    </alternativeName>
</protein>
<evidence type="ECO:0000256" key="8">
    <source>
        <dbReference type="ARBA" id="ARBA00022989"/>
    </source>
</evidence>
<keyword evidence="5" id="KW-0597">Phosphoprotein</keyword>
<dbReference type="InterPro" id="IPR019130">
    <property type="entry name" value="Macoilin"/>
</dbReference>
<evidence type="ECO:0000256" key="7">
    <source>
        <dbReference type="ARBA" id="ARBA00022824"/>
    </source>
</evidence>
<dbReference type="PANTHER" id="PTHR47464:SF2">
    <property type="entry name" value="MACOILIN"/>
    <property type="match status" value="1"/>
</dbReference>
<proteinExistence type="predicted"/>
<evidence type="ECO:0000256" key="11">
    <source>
        <dbReference type="ARBA" id="ARBA00023242"/>
    </source>
</evidence>
<keyword evidence="6 15" id="KW-0812">Transmembrane</keyword>
<dbReference type="AlphaFoldDB" id="A0A7R9Q0D0"/>
<evidence type="ECO:0000256" key="10">
    <source>
        <dbReference type="ARBA" id="ARBA00023180"/>
    </source>
</evidence>
<name>A0A7R9Q0D0_9ACAR</name>
<evidence type="ECO:0000256" key="2">
    <source>
        <dbReference type="ARBA" id="ARBA00004232"/>
    </source>
</evidence>
<sequence>MKRRNGELCGAKLRRANKKSKITDGLNQSPLIYVKFLLVWALVLLADFIVEFRFEYFTYVWVQYVWHTERGICLPTVSLWLLFVYIEASVRLRELKNLPFHLDLCRPFAAHCIGYPVVTLGFGFKSYVSYRMRLRKQKEVAKENEFYLELIQKALPQESPPPPAPSLPQDSELIQTNGVNHCGPNHQKKSSISSTNSDKSLILSNGSANKLICEYESSNKKSISNGIDRHELQYMEHQIIKKISSLNHFDNDDNVEDIVEHNNTTNKTHMKNMTALTQSPKGTHITNLSVSSAPPVSQSHQTSNNNNNQCTSNTSSSNNISNTTTNNTSNSTKKAKNIVANNLSPVKDDHSLRLEADIKRLKADLQASRQCELDLRSQLNSIIVDDRSVKNELSQLRQDNENLQQRLHNLVTAKQHDKQTIIKLEKSLDEEKKRLKANVELQVTNEKKAKKAEEVAARAAQIAAQNRLECSDNCKAKRRELDNDLKQLQHELKLKDEQLKQSEKALRQYKNSATDAEVLMSALSAMQEKNSHLEKSLSAETRLKLDLFSALDETKRQLEMTRLILLQREKEIDELKSKIAEVMAVMPTTPNGSYGSLADNVSLVNSLLPVFGHHNSHNSHNHNHTKYLHTLTDDHNMKISNTSPLDPNASIYTPKIGAPDL</sequence>
<organism evidence="16">
    <name type="scientific">Medioppia subpectinata</name>
    <dbReference type="NCBI Taxonomy" id="1979941"/>
    <lineage>
        <taxon>Eukaryota</taxon>
        <taxon>Metazoa</taxon>
        <taxon>Ecdysozoa</taxon>
        <taxon>Arthropoda</taxon>
        <taxon>Chelicerata</taxon>
        <taxon>Arachnida</taxon>
        <taxon>Acari</taxon>
        <taxon>Acariformes</taxon>
        <taxon>Sarcoptiformes</taxon>
        <taxon>Oribatida</taxon>
        <taxon>Brachypylina</taxon>
        <taxon>Oppioidea</taxon>
        <taxon>Oppiidae</taxon>
        <taxon>Medioppia</taxon>
    </lineage>
</organism>
<evidence type="ECO:0000256" key="14">
    <source>
        <dbReference type="SAM" id="MobiDB-lite"/>
    </source>
</evidence>
<dbReference type="GO" id="GO:0031965">
    <property type="term" value="C:nuclear membrane"/>
    <property type="evidence" value="ECO:0007669"/>
    <property type="project" value="UniProtKB-SubCell"/>
</dbReference>
<dbReference type="PANTHER" id="PTHR47464">
    <property type="entry name" value="MACOILIN"/>
    <property type="match status" value="1"/>
</dbReference>
<accession>A0A7R9Q0D0</accession>
<feature type="region of interest" description="Disordered" evidence="14">
    <location>
        <begin position="157"/>
        <end position="198"/>
    </location>
</feature>
<evidence type="ECO:0000256" key="4">
    <source>
        <dbReference type="ARBA" id="ARBA00021882"/>
    </source>
</evidence>
<comment type="function">
    <text evidence="1">Plays a role in the regulation of neuronal activity.</text>
</comment>
<dbReference type="OrthoDB" id="10071111at2759"/>